<reference evidence="2" key="2">
    <citation type="submission" date="2021-04" db="EMBL/GenBank/DDBJ databases">
        <authorList>
            <person name="Gilroy R."/>
        </authorList>
    </citation>
    <scope>NUCLEOTIDE SEQUENCE</scope>
    <source>
        <strain evidence="2">1068</strain>
    </source>
</reference>
<evidence type="ECO:0000313" key="2">
    <source>
        <dbReference type="EMBL" id="HIZ65164.1"/>
    </source>
</evidence>
<reference evidence="2" key="1">
    <citation type="journal article" date="2021" name="PeerJ">
        <title>Extensive microbial diversity within the chicken gut microbiome revealed by metagenomics and culture.</title>
        <authorList>
            <person name="Gilroy R."/>
            <person name="Ravi A."/>
            <person name="Getino M."/>
            <person name="Pursley I."/>
            <person name="Horton D.L."/>
            <person name="Alikhan N.F."/>
            <person name="Baker D."/>
            <person name="Gharbi K."/>
            <person name="Hall N."/>
            <person name="Watson M."/>
            <person name="Adriaenssens E.M."/>
            <person name="Foster-Nyarko E."/>
            <person name="Jarju S."/>
            <person name="Secka A."/>
            <person name="Antonio M."/>
            <person name="Oren A."/>
            <person name="Chaudhuri R.R."/>
            <person name="La Ragione R."/>
            <person name="Hildebrand F."/>
            <person name="Pallen M.J."/>
        </authorList>
    </citation>
    <scope>NUCLEOTIDE SEQUENCE</scope>
    <source>
        <strain evidence="2">1068</strain>
    </source>
</reference>
<name>A0A9D2FPT1_9FIRM</name>
<protein>
    <submittedName>
        <fullName evidence="2">DUF58 domain-containing protein</fullName>
    </submittedName>
</protein>
<dbReference type="Pfam" id="PF01882">
    <property type="entry name" value="DUF58"/>
    <property type="match status" value="1"/>
</dbReference>
<proteinExistence type="predicted"/>
<evidence type="ECO:0000313" key="3">
    <source>
        <dbReference type="Proteomes" id="UP000824056"/>
    </source>
</evidence>
<organism evidence="2 3">
    <name type="scientific">Candidatus Blautia pullicola</name>
    <dbReference type="NCBI Taxonomy" id="2838498"/>
    <lineage>
        <taxon>Bacteria</taxon>
        <taxon>Bacillati</taxon>
        <taxon>Bacillota</taxon>
        <taxon>Clostridia</taxon>
        <taxon>Lachnospirales</taxon>
        <taxon>Lachnospiraceae</taxon>
        <taxon>Blautia</taxon>
    </lineage>
</organism>
<comment type="caution">
    <text evidence="2">The sequence shown here is derived from an EMBL/GenBank/DDBJ whole genome shotgun (WGS) entry which is preliminary data.</text>
</comment>
<sequence length="374" mass="43228">MAFLLILLGAVLVQLLAETYYRKNWDKKLKVSLRFQASSIWEGEESLLTETIENEKRLFLPMLQVGFGVSRNLYFGQEENTSVSDKSYKRDIFSVMGRQRITRQVSFLAQKRGYYEIDKIELVTRGLLFQSELYKTGKERTSLYVYPGRIQGLEGELFFRRLSGIIETRNQMLEDPFQFRGIREYTPLDPMNRINWKASARTGELMVNQMNSSVSGNVCLLLDVEDVTMWRYEEIHEEGIRLAAAMAQRLLRQGMEVGLLTNGRDCVFGEEIYLEQGGGQGQIAKLLQSLSRIDLSKKPDRFTDSLEKKKEILLSRECFCILITQNQYPGLVSELEFLGRRNHGSLYVATLAPDMELKIESGGQMQVYRWEVRP</sequence>
<dbReference type="InterPro" id="IPR002881">
    <property type="entry name" value="DUF58"/>
</dbReference>
<dbReference type="EMBL" id="DXBG01000111">
    <property type="protein sequence ID" value="HIZ65164.1"/>
    <property type="molecule type" value="Genomic_DNA"/>
</dbReference>
<evidence type="ECO:0000259" key="1">
    <source>
        <dbReference type="Pfam" id="PF01882"/>
    </source>
</evidence>
<gene>
    <name evidence="2" type="ORF">H9809_04565</name>
</gene>
<feature type="domain" description="DUF58" evidence="1">
    <location>
        <begin position="182"/>
        <end position="313"/>
    </location>
</feature>
<dbReference type="PANTHER" id="PTHR34351">
    <property type="entry name" value="SLR1927 PROTEIN-RELATED"/>
    <property type="match status" value="1"/>
</dbReference>
<accession>A0A9D2FPT1</accession>
<dbReference type="Proteomes" id="UP000824056">
    <property type="component" value="Unassembled WGS sequence"/>
</dbReference>
<dbReference type="AlphaFoldDB" id="A0A9D2FPT1"/>